<evidence type="ECO:0000313" key="8">
    <source>
        <dbReference type="Proteomes" id="UP000198615"/>
    </source>
</evidence>
<dbReference type="GO" id="GO:0006352">
    <property type="term" value="P:DNA-templated transcription initiation"/>
    <property type="evidence" value="ECO:0007669"/>
    <property type="project" value="InterPro"/>
</dbReference>
<dbReference type="PANTHER" id="PTHR43133">
    <property type="entry name" value="RNA POLYMERASE ECF-TYPE SIGMA FACTO"/>
    <property type="match status" value="1"/>
</dbReference>
<evidence type="ECO:0000259" key="6">
    <source>
        <dbReference type="Pfam" id="PF22029"/>
    </source>
</evidence>
<evidence type="ECO:0000259" key="5">
    <source>
        <dbReference type="Pfam" id="PF08281"/>
    </source>
</evidence>
<dbReference type="PANTHER" id="PTHR43133:SF25">
    <property type="entry name" value="RNA POLYMERASE SIGMA FACTOR RFAY-RELATED"/>
    <property type="match status" value="1"/>
</dbReference>
<dbReference type="InterPro" id="IPR053866">
    <property type="entry name" value="PhyR_sigma2"/>
</dbReference>
<dbReference type="CDD" id="cd06171">
    <property type="entry name" value="Sigma70_r4"/>
    <property type="match status" value="1"/>
</dbReference>
<sequence>MVTSSEILDHVHQLRRYARLLCGSPVGADDLVQATLEKAVRNAGRFVDGRNLRVWLFSIMHNTFRSTIRESRSRRDRETSWFAHAASTVAGGQEASVELSRVLGAIAQLPPQQREVLLLVSVEGFGTDEIALAMDIPVGTVRSRLARGREALRRLLEDDDSSVTPFTVVGGRDVH</sequence>
<dbReference type="GO" id="GO:0016987">
    <property type="term" value="F:sigma factor activity"/>
    <property type="evidence" value="ECO:0007669"/>
    <property type="project" value="UniProtKB-KW"/>
</dbReference>
<protein>
    <submittedName>
        <fullName evidence="7">RNA polymerase sigma-70 factor, ECF subfamily</fullName>
    </submittedName>
</protein>
<dbReference type="InterPro" id="IPR036388">
    <property type="entry name" value="WH-like_DNA-bd_sf"/>
</dbReference>
<proteinExistence type="inferred from homology"/>
<comment type="similarity">
    <text evidence="1">Belongs to the sigma-70 factor family. ECF subfamily.</text>
</comment>
<dbReference type="InterPro" id="IPR014284">
    <property type="entry name" value="RNA_pol_sigma-70_dom"/>
</dbReference>
<evidence type="ECO:0000256" key="4">
    <source>
        <dbReference type="ARBA" id="ARBA00023163"/>
    </source>
</evidence>
<dbReference type="Pfam" id="PF22029">
    <property type="entry name" value="PhyR_sigma2"/>
    <property type="match status" value="1"/>
</dbReference>
<dbReference type="InterPro" id="IPR039425">
    <property type="entry name" value="RNA_pol_sigma-70-like"/>
</dbReference>
<reference evidence="7 8" key="1">
    <citation type="submission" date="2016-10" db="EMBL/GenBank/DDBJ databases">
        <authorList>
            <person name="Varghese N."/>
            <person name="Submissions S."/>
        </authorList>
    </citation>
    <scope>NUCLEOTIDE SEQUENCE [LARGE SCALE GENOMIC DNA]</scope>
    <source>
        <strain evidence="7 8">DSM 18839</strain>
    </source>
</reference>
<dbReference type="InterPro" id="IPR013249">
    <property type="entry name" value="RNA_pol_sigma70_r4_t2"/>
</dbReference>
<dbReference type="OrthoDB" id="9803470at2"/>
<evidence type="ECO:0000256" key="1">
    <source>
        <dbReference type="ARBA" id="ARBA00010641"/>
    </source>
</evidence>
<organism evidence="7 8">
    <name type="scientific">Thalassobaculum litoreum DSM 18839</name>
    <dbReference type="NCBI Taxonomy" id="1123362"/>
    <lineage>
        <taxon>Bacteria</taxon>
        <taxon>Pseudomonadati</taxon>
        <taxon>Pseudomonadota</taxon>
        <taxon>Alphaproteobacteria</taxon>
        <taxon>Rhodospirillales</taxon>
        <taxon>Thalassobaculaceae</taxon>
        <taxon>Thalassobaculum</taxon>
    </lineage>
</organism>
<accession>A0A8G2BL77</accession>
<feature type="domain" description="PhyR sigma2" evidence="6">
    <location>
        <begin position="7"/>
        <end position="61"/>
    </location>
</feature>
<keyword evidence="3" id="KW-0731">Sigma factor</keyword>
<evidence type="ECO:0000313" key="7">
    <source>
        <dbReference type="EMBL" id="SDF92919.1"/>
    </source>
</evidence>
<evidence type="ECO:0000256" key="2">
    <source>
        <dbReference type="ARBA" id="ARBA00023015"/>
    </source>
</evidence>
<keyword evidence="2" id="KW-0805">Transcription regulation</keyword>
<evidence type="ECO:0000256" key="3">
    <source>
        <dbReference type="ARBA" id="ARBA00023082"/>
    </source>
</evidence>
<keyword evidence="4" id="KW-0804">Transcription</keyword>
<dbReference type="InterPro" id="IPR013324">
    <property type="entry name" value="RNA_pol_sigma_r3/r4-like"/>
</dbReference>
<dbReference type="GO" id="GO:0003677">
    <property type="term" value="F:DNA binding"/>
    <property type="evidence" value="ECO:0007669"/>
    <property type="project" value="InterPro"/>
</dbReference>
<dbReference type="AlphaFoldDB" id="A0A8G2BL77"/>
<comment type="caution">
    <text evidence="7">The sequence shown here is derived from an EMBL/GenBank/DDBJ whole genome shotgun (WGS) entry which is preliminary data.</text>
</comment>
<gene>
    <name evidence="7" type="ORF">SAMN05660686_02762</name>
</gene>
<dbReference type="Pfam" id="PF08281">
    <property type="entry name" value="Sigma70_r4_2"/>
    <property type="match status" value="1"/>
</dbReference>
<dbReference type="SUPFAM" id="SSF88659">
    <property type="entry name" value="Sigma3 and sigma4 domains of RNA polymerase sigma factors"/>
    <property type="match status" value="1"/>
</dbReference>
<dbReference type="EMBL" id="FNBW01000008">
    <property type="protein sequence ID" value="SDF92919.1"/>
    <property type="molecule type" value="Genomic_DNA"/>
</dbReference>
<feature type="domain" description="RNA polymerase sigma factor 70 region 4 type 2" evidence="5">
    <location>
        <begin position="101"/>
        <end position="152"/>
    </location>
</feature>
<dbReference type="Gene3D" id="1.10.1740.10">
    <property type="match status" value="1"/>
</dbReference>
<keyword evidence="8" id="KW-1185">Reference proteome</keyword>
<dbReference type="SUPFAM" id="SSF88946">
    <property type="entry name" value="Sigma2 domain of RNA polymerase sigma factors"/>
    <property type="match status" value="1"/>
</dbReference>
<dbReference type="Proteomes" id="UP000198615">
    <property type="component" value="Unassembled WGS sequence"/>
</dbReference>
<dbReference type="Gene3D" id="1.10.10.10">
    <property type="entry name" value="Winged helix-like DNA-binding domain superfamily/Winged helix DNA-binding domain"/>
    <property type="match status" value="1"/>
</dbReference>
<dbReference type="InterPro" id="IPR013325">
    <property type="entry name" value="RNA_pol_sigma_r2"/>
</dbReference>
<name>A0A8G2BL77_9PROT</name>
<dbReference type="RefSeq" id="WP_093151102.1">
    <property type="nucleotide sequence ID" value="NZ_FNBW01000008.1"/>
</dbReference>
<dbReference type="NCBIfam" id="TIGR02937">
    <property type="entry name" value="sigma70-ECF"/>
    <property type="match status" value="1"/>
</dbReference>